<feature type="compositionally biased region" description="Polar residues" evidence="1">
    <location>
        <begin position="797"/>
        <end position="806"/>
    </location>
</feature>
<dbReference type="GO" id="GO:0031297">
    <property type="term" value="P:replication fork processing"/>
    <property type="evidence" value="ECO:0007669"/>
    <property type="project" value="InterPro"/>
</dbReference>
<feature type="region of interest" description="Disordered" evidence="1">
    <location>
        <begin position="907"/>
        <end position="936"/>
    </location>
</feature>
<dbReference type="RefSeq" id="XP_069232156.1">
    <property type="nucleotide sequence ID" value="XM_069370791.1"/>
</dbReference>
<dbReference type="GO" id="GO:0000724">
    <property type="term" value="P:double-strand break repair via homologous recombination"/>
    <property type="evidence" value="ECO:0007669"/>
    <property type="project" value="TreeGrafter"/>
</dbReference>
<evidence type="ECO:0000256" key="1">
    <source>
        <dbReference type="SAM" id="MobiDB-lite"/>
    </source>
</evidence>
<feature type="region of interest" description="Disordered" evidence="1">
    <location>
        <begin position="1"/>
        <end position="106"/>
    </location>
</feature>
<reference evidence="2 3" key="1">
    <citation type="journal article" date="2020" name="Microbiol. Resour. Announc.">
        <title>Draft Genome Sequence of a Cladosporium Species Isolated from the Mesophotic Ascidian Didemnum maculosum.</title>
        <authorList>
            <person name="Gioti A."/>
            <person name="Siaperas R."/>
            <person name="Nikolaivits E."/>
            <person name="Le Goff G."/>
            <person name="Ouazzani J."/>
            <person name="Kotoulas G."/>
            <person name="Topakas E."/>
        </authorList>
    </citation>
    <scope>NUCLEOTIDE SEQUENCE [LARGE SCALE GENOMIC DNA]</scope>
    <source>
        <strain evidence="2 3">TM138-S3</strain>
    </source>
</reference>
<feature type="compositionally biased region" description="Polar residues" evidence="1">
    <location>
        <begin position="830"/>
        <end position="848"/>
    </location>
</feature>
<gene>
    <name evidence="2" type="ORF">WHR41_02185</name>
</gene>
<dbReference type="InterPro" id="IPR019021">
    <property type="entry name" value="Mms22"/>
</dbReference>
<feature type="compositionally biased region" description="Basic and acidic residues" evidence="1">
    <location>
        <begin position="34"/>
        <end position="51"/>
    </location>
</feature>
<accession>A0AB34KXR4</accession>
<feature type="compositionally biased region" description="Polar residues" evidence="1">
    <location>
        <begin position="401"/>
        <end position="413"/>
    </location>
</feature>
<feature type="region of interest" description="Disordered" evidence="1">
    <location>
        <begin position="294"/>
        <end position="327"/>
    </location>
</feature>
<keyword evidence="3" id="KW-1185">Reference proteome</keyword>
<feature type="region of interest" description="Disordered" evidence="1">
    <location>
        <begin position="797"/>
        <end position="850"/>
    </location>
</feature>
<feature type="compositionally biased region" description="Polar residues" evidence="1">
    <location>
        <begin position="565"/>
        <end position="583"/>
    </location>
</feature>
<dbReference type="GO" id="GO:0035361">
    <property type="term" value="C:Cul8-RING ubiquitin ligase complex"/>
    <property type="evidence" value="ECO:0007669"/>
    <property type="project" value="TreeGrafter"/>
</dbReference>
<evidence type="ECO:0008006" key="4">
    <source>
        <dbReference type="Google" id="ProtNLM"/>
    </source>
</evidence>
<evidence type="ECO:0000313" key="2">
    <source>
        <dbReference type="EMBL" id="KAL1589051.1"/>
    </source>
</evidence>
<dbReference type="GeneID" id="96003629"/>
<dbReference type="PANTHER" id="PTHR28122">
    <property type="entry name" value="E3 UBIQUITIN-PROTEIN LIGASE SUBSTRATE RECEPTOR MMS22"/>
    <property type="match status" value="1"/>
</dbReference>
<organism evidence="2 3">
    <name type="scientific">Cladosporium halotolerans</name>
    <dbReference type="NCBI Taxonomy" id="1052096"/>
    <lineage>
        <taxon>Eukaryota</taxon>
        <taxon>Fungi</taxon>
        <taxon>Dikarya</taxon>
        <taxon>Ascomycota</taxon>
        <taxon>Pezizomycotina</taxon>
        <taxon>Dothideomycetes</taxon>
        <taxon>Dothideomycetidae</taxon>
        <taxon>Cladosporiales</taxon>
        <taxon>Cladosporiaceae</taxon>
        <taxon>Cladosporium</taxon>
    </lineage>
</organism>
<comment type="caution">
    <text evidence="2">The sequence shown here is derived from an EMBL/GenBank/DDBJ whole genome shotgun (WGS) entry which is preliminary data.</text>
</comment>
<dbReference type="PANTHER" id="PTHR28122:SF1">
    <property type="entry name" value="E3 UBIQUITIN-PROTEIN LIGASE SUBSTRATE RECEPTOR MMS22"/>
    <property type="match status" value="1"/>
</dbReference>
<protein>
    <recommendedName>
        <fullName evidence="4">Mus7/MMS22 family-domain-containing protein</fullName>
    </recommendedName>
</protein>
<feature type="compositionally biased region" description="Polar residues" evidence="1">
    <location>
        <begin position="764"/>
        <end position="776"/>
    </location>
</feature>
<feature type="compositionally biased region" description="Basic and acidic residues" evidence="1">
    <location>
        <begin position="733"/>
        <end position="761"/>
    </location>
</feature>
<feature type="compositionally biased region" description="Acidic residues" evidence="1">
    <location>
        <begin position="11"/>
        <end position="20"/>
    </location>
</feature>
<feature type="compositionally biased region" description="Low complexity" evidence="1">
    <location>
        <begin position="193"/>
        <end position="202"/>
    </location>
</feature>
<sequence length="2233" mass="249880">MKRWQTRGEVQDSDEEELSLDVDSQSSGHAQKRIKIDQQQKNDTQDEDHARSPGSAGQLPESVEPVSLPRLSLGEVEGHGSVQRNVSGPPQEKDDEPGWTTQSHESVYGRVTRSVQQGNHEAKGLVPVIPRTEQHAVGLEDVPTAYDDISSSAPMAREETVSLEQAPASKDAAAGEIPTVDQISAQEPASVASSPLSELSDPPDSPPTFLDLAADSANRLLPIMNNQSSHGDHSGDVFELPSLLLTQGARRSLRARQEKQLHPYMYDKAQYQRQCRERGLRPVRLMEQMANETQDASLNDESMQPSSSATRPSSSSSHIGSLVSSGLPPDDSFDINLGYAPPHNAEEELPDIDRLLKSRATAGRLRSRKRQKVSHGTKTRRDAAIQLIHQDDFSVPPSPPLSSHGSMPETQHAPQGFRLPRRFSPLPLPTPQISSDLRPSHGGDTAALSEDDTPPRTSRRLRRVRSAVTIGTDTSAESESQSEDDQRLLHREQRRIKGVLPASWLNIDRKSSPLPPAQTHDRVGNKPGPQATPQKGVARMIHRTTQNGTRPNVLEISDGGEGSESDNPTPTVPQQMPSHTVSNVAREASVDSDEMEVDWFDPMLAGQPRDRNASRNKGKRHPRITEALKHNLVPDFSEERNGLKQMHRSKRSGTKRRPNANPSSKQRRRVPQLGILDAPKSPSAVGGKEPQFVRLAARQARRGPNGGRHSPSHKIVRLATHDDTEEANATLESWRRGRIEQRRFADTSRDQQHSDHGEARGRSLPTTPFTDLANRSNDRSTALLSKDAVLNSAVAESPSTYATSKPQGALDPAQTPAKRQNPSKRRSLAIRSSHTLQRNLGSGKTQPGVQYRGAQLEAQESAYLQENRSVAFQRRIQILTETVARRPATPAPGELPIERFLHEPSTAPTVRDESGASDLQPSVPAVSKARVTRRPRKRIPQRIEVDTREYRQPSEPLPISYPEQNPEDTRLVDSERVVQGLGPSGTCYAIDFDIRHLPKSSYFHQSTFIGSGDLAAALALGKRQFDRSTGSLRISINGSMREWSEWSEEVDAAMADIPTAISAIIQPSENTSSPLHKDHINSVTLNVDHMLRSTIRYISSCLYFLDAVDRKNCCQRLMLVVQDLLEILDDVQRWSTDFRNVRQRTLQYALVLVRQNEIISDNALVLESMRGGIREQVDKVASRLAAFFVPDRLSDLRDAYEEQRILSKREAGIRDDDSTIAGMVILHHCLQAPSKSQSVFWAVVRKALRADASNLSDSRTIDNLWYSIFTVLPSLEIDWSGFVQSNRNEASEVDWSLPRTLVDCCLELYPASSKIHGSSINEYVRASLMRCSGLFATWHWWKCESLLNLVYDFFARRNLSLLDNEEGKGSPDFLDNLKDLDNISLELAPDDRSFSIFLKMLAGALRTWSEQAVYTNKKIGGIAWRMIPNHARIYRKDTEVRQADLDALRNHFDLLCTLYSASPPMYRLRVDMLRNLVDHSTSHREACRISVRAWSRLASFQASRSEPLDALEPFVEWFKDMLQITAAQYRLARTEAEQQYAEAKAQGDVAINDELLERTIASNQRQIAATLVDLFAAFRQAVTSTSTIDGSRYLVEFCEPWKALDSFDLSERRLISVYKEALDLAKAAIDTQRRYRPPSHAQASSEDSQDYGDFSILQEFAIGQNASQNNEEADTVALIHDSVAQLVSNAFGSETSPDDGLLARLIDVWIELAKHLTSKGLRSWSNFVDDYSPGAWYQLRDIAQHRKFTPYILARILEADLNSFDSLKQTFLSAWMKSLVERESNLKYQHLMTAALLNVLSDEPLLENLPFVKSDSATHYEVTLQELRQRRLGLISSVLSNMSQHFDQVHFQEPRSVPQFRRSYSDILRQLMQAMKSNYQDLQLSQSVESAASGVQGAYVVFVQEVVSFLQQYTHDICPVDRFFLDSSAFPLPAADPTYVIGKLRRFVPKLAEEKTRKTLVTFLHTVSERAALDNQQTYLADQFFKAMSGTDESGDPEAPSLRHIVLTSVFPAYIETALKSACTWIFALPMLEASSMTVANLLYDTIFENINSIAAVVEQLAAILGAIQKSLAWVLVHLDVLNAPHVLKTLSVMVRLCDATVVVSNHIQRSSGVAAPVLEQLRALQAQMARLEEQLTVPDEFADVFLDDLQPDTLTTSWPETFAFTARQVQQSSTNDWHAVGDRFFVRRGNSSKEVVLDVGAFSEERDQLLEAVTAFRSSCGAQRNRRRRRRN</sequence>
<dbReference type="GO" id="GO:0005634">
    <property type="term" value="C:nucleus"/>
    <property type="evidence" value="ECO:0007669"/>
    <property type="project" value="InterPro"/>
</dbReference>
<evidence type="ECO:0000313" key="3">
    <source>
        <dbReference type="Proteomes" id="UP000803884"/>
    </source>
</evidence>
<dbReference type="EMBL" id="JAAQHG020000005">
    <property type="protein sequence ID" value="KAL1589051.1"/>
    <property type="molecule type" value="Genomic_DNA"/>
</dbReference>
<feature type="compositionally biased region" description="Acidic residues" evidence="1">
    <location>
        <begin position="590"/>
        <end position="599"/>
    </location>
</feature>
<name>A0AB34KXR4_9PEZI</name>
<dbReference type="Pfam" id="PF09462">
    <property type="entry name" value="Mus7"/>
    <property type="match status" value="1"/>
</dbReference>
<proteinExistence type="predicted"/>
<feature type="compositionally biased region" description="Basic residues" evidence="1">
    <location>
        <begin position="365"/>
        <end position="378"/>
    </location>
</feature>
<feature type="region of interest" description="Disordered" evidence="1">
    <location>
        <begin position="360"/>
        <end position="487"/>
    </location>
</feature>
<dbReference type="Proteomes" id="UP000803884">
    <property type="component" value="Unassembled WGS sequence"/>
</dbReference>
<feature type="compositionally biased region" description="Low complexity" evidence="1">
    <location>
        <begin position="302"/>
        <end position="325"/>
    </location>
</feature>
<feature type="region of interest" description="Disordered" evidence="1">
    <location>
        <begin position="150"/>
        <end position="206"/>
    </location>
</feature>
<feature type="region of interest" description="Disordered" evidence="1">
    <location>
        <begin position="507"/>
        <end position="776"/>
    </location>
</feature>
<feature type="compositionally biased region" description="Basic residues" evidence="1">
    <location>
        <begin position="645"/>
        <end position="658"/>
    </location>
</feature>